<dbReference type="InterPro" id="IPR011006">
    <property type="entry name" value="CheY-like_superfamily"/>
</dbReference>
<dbReference type="AlphaFoldDB" id="A0A644YAT5"/>
<reference evidence="2" key="1">
    <citation type="submission" date="2019-08" db="EMBL/GenBank/DDBJ databases">
        <authorList>
            <person name="Kucharzyk K."/>
            <person name="Murdoch R.W."/>
            <person name="Higgins S."/>
            <person name="Loffler F."/>
        </authorList>
    </citation>
    <scope>NUCLEOTIDE SEQUENCE</scope>
</reference>
<dbReference type="SUPFAM" id="SSF52172">
    <property type="entry name" value="CheY-like"/>
    <property type="match status" value="1"/>
</dbReference>
<dbReference type="EMBL" id="VSSQ01004550">
    <property type="protein sequence ID" value="MPM25666.1"/>
    <property type="molecule type" value="Genomic_DNA"/>
</dbReference>
<accession>A0A644YAT5</accession>
<dbReference type="PROSITE" id="PS50110">
    <property type="entry name" value="RESPONSE_REGULATORY"/>
    <property type="match status" value="1"/>
</dbReference>
<organism evidence="2">
    <name type="scientific">bioreactor metagenome</name>
    <dbReference type="NCBI Taxonomy" id="1076179"/>
    <lineage>
        <taxon>unclassified sequences</taxon>
        <taxon>metagenomes</taxon>
        <taxon>ecological metagenomes</taxon>
    </lineage>
</organism>
<comment type="caution">
    <text evidence="2">The sequence shown here is derived from an EMBL/GenBank/DDBJ whole genome shotgun (WGS) entry which is preliminary data.</text>
</comment>
<evidence type="ECO:0000313" key="2">
    <source>
        <dbReference type="EMBL" id="MPM25666.1"/>
    </source>
</evidence>
<proteinExistence type="predicted"/>
<dbReference type="Pfam" id="PF00072">
    <property type="entry name" value="Response_reg"/>
    <property type="match status" value="1"/>
</dbReference>
<gene>
    <name evidence="2" type="ORF">SDC9_72164</name>
</gene>
<protein>
    <recommendedName>
        <fullName evidence="1">Response regulatory domain-containing protein</fullName>
    </recommendedName>
</protein>
<sequence>MKQVGIITEDIVFYSIIVTLLRRFDKSLSVEHFSSYKTILNSTTLEKKDVFIIDGIMSGTASLEEVSYLRRNKALTAPILYVSPINESHLTARIKDAGINKFYSKPFDPHEVITDLMKFINE</sequence>
<dbReference type="InterPro" id="IPR001789">
    <property type="entry name" value="Sig_transdc_resp-reg_receiver"/>
</dbReference>
<name>A0A644YAT5_9ZZZZ</name>
<feature type="domain" description="Response regulatory" evidence="1">
    <location>
        <begin position="3"/>
        <end position="120"/>
    </location>
</feature>
<evidence type="ECO:0000259" key="1">
    <source>
        <dbReference type="PROSITE" id="PS50110"/>
    </source>
</evidence>
<dbReference type="GO" id="GO:0000160">
    <property type="term" value="P:phosphorelay signal transduction system"/>
    <property type="evidence" value="ECO:0007669"/>
    <property type="project" value="InterPro"/>
</dbReference>
<dbReference type="Gene3D" id="3.40.50.2300">
    <property type="match status" value="1"/>
</dbReference>